<dbReference type="EMBL" id="CAJFCW020000006">
    <property type="protein sequence ID" value="CAG9125961.1"/>
    <property type="molecule type" value="Genomic_DNA"/>
</dbReference>
<name>A0A811LPV0_9BILA</name>
<comment type="caution">
    <text evidence="3">The sequence shown here is derived from an EMBL/GenBank/DDBJ whole genome shotgun (WGS) entry which is preliminary data.</text>
</comment>
<feature type="signal peptide" evidence="2">
    <location>
        <begin position="1"/>
        <end position="16"/>
    </location>
</feature>
<feature type="region of interest" description="Disordered" evidence="1">
    <location>
        <begin position="60"/>
        <end position="83"/>
    </location>
</feature>
<sequence length="223" mass="22437">MKLFVVVLLCVSNIQAAPPPAAVAETADLAVNMKKFQEVYSLATQLMNLGGNILNNANGGTGSSSAPSSSRLSSISSDYSSSSGNGILGEVVRPQFRGVSNYEPSAERSNFGSGGLSEYGGGLLGAGSKSQPRSIMDTLLGSFLGSSLGSGSGSSSSSGAASIFQPSYEEYGESNSKFGGPKGSNIEAIVDALSRGGAKRATPEPDAGLNAGSLISQFFGGGR</sequence>
<dbReference type="OrthoDB" id="5843009at2759"/>
<evidence type="ECO:0000256" key="1">
    <source>
        <dbReference type="SAM" id="MobiDB-lite"/>
    </source>
</evidence>
<dbReference type="Proteomes" id="UP000783686">
    <property type="component" value="Unassembled WGS sequence"/>
</dbReference>
<proteinExistence type="predicted"/>
<reference evidence="3" key="1">
    <citation type="submission" date="2020-09" db="EMBL/GenBank/DDBJ databases">
        <authorList>
            <person name="Kikuchi T."/>
        </authorList>
    </citation>
    <scope>NUCLEOTIDE SEQUENCE</scope>
    <source>
        <strain evidence="3">SH1</strain>
    </source>
</reference>
<dbReference type="Proteomes" id="UP000614601">
    <property type="component" value="Unassembled WGS sequence"/>
</dbReference>
<organism evidence="3 4">
    <name type="scientific">Bursaphelenchus okinawaensis</name>
    <dbReference type="NCBI Taxonomy" id="465554"/>
    <lineage>
        <taxon>Eukaryota</taxon>
        <taxon>Metazoa</taxon>
        <taxon>Ecdysozoa</taxon>
        <taxon>Nematoda</taxon>
        <taxon>Chromadorea</taxon>
        <taxon>Rhabditida</taxon>
        <taxon>Tylenchina</taxon>
        <taxon>Tylenchomorpha</taxon>
        <taxon>Aphelenchoidea</taxon>
        <taxon>Aphelenchoididae</taxon>
        <taxon>Bursaphelenchus</taxon>
    </lineage>
</organism>
<gene>
    <name evidence="3" type="ORF">BOKJ2_LOCUS13241</name>
</gene>
<evidence type="ECO:0000313" key="3">
    <source>
        <dbReference type="EMBL" id="CAD5229182.1"/>
    </source>
</evidence>
<evidence type="ECO:0000313" key="4">
    <source>
        <dbReference type="Proteomes" id="UP000614601"/>
    </source>
</evidence>
<dbReference type="EMBL" id="CAJFDH010000006">
    <property type="protein sequence ID" value="CAD5229182.1"/>
    <property type="molecule type" value="Genomic_DNA"/>
</dbReference>
<protein>
    <submittedName>
        <fullName evidence="3">Uncharacterized protein</fullName>
    </submittedName>
</protein>
<dbReference type="AlphaFoldDB" id="A0A811LPV0"/>
<keyword evidence="4" id="KW-1185">Reference proteome</keyword>
<accession>A0A811LPV0</accession>
<evidence type="ECO:0000256" key="2">
    <source>
        <dbReference type="SAM" id="SignalP"/>
    </source>
</evidence>
<feature type="chain" id="PRO_5036221489" evidence="2">
    <location>
        <begin position="17"/>
        <end position="223"/>
    </location>
</feature>
<keyword evidence="2" id="KW-0732">Signal</keyword>